<reference evidence="2" key="1">
    <citation type="submission" date="2017-01" db="EMBL/GenBank/DDBJ databases">
        <title>Genome Analysis of Deinococcus marmoris KOPRI26562.</title>
        <authorList>
            <person name="Kim J.H."/>
            <person name="Oh H.-M."/>
        </authorList>
    </citation>
    <scope>NUCLEOTIDE SEQUENCE [LARGE SCALE GENOMIC DNA]</scope>
    <source>
        <strain evidence="2">PAMC 26633</strain>
    </source>
</reference>
<sequence>MPSGEPLSDAIVQLHLDAADTLEKSLVDLRGHEGVVAKIDSSGGRTPAILNS</sequence>
<organism evidence="1 2">
    <name type="scientific">Caballeronia sordidicola</name>
    <name type="common">Burkholderia sordidicola</name>
    <dbReference type="NCBI Taxonomy" id="196367"/>
    <lineage>
        <taxon>Bacteria</taxon>
        <taxon>Pseudomonadati</taxon>
        <taxon>Pseudomonadota</taxon>
        <taxon>Betaproteobacteria</taxon>
        <taxon>Burkholderiales</taxon>
        <taxon>Burkholderiaceae</taxon>
        <taxon>Caballeronia</taxon>
    </lineage>
</organism>
<evidence type="ECO:0000313" key="1">
    <source>
        <dbReference type="EMBL" id="OXC79336.1"/>
    </source>
</evidence>
<name>A0A226X793_CABSO</name>
<proteinExistence type="predicted"/>
<gene>
    <name evidence="1" type="ORF">BSU04_07400</name>
</gene>
<comment type="caution">
    <text evidence="1">The sequence shown here is derived from an EMBL/GenBank/DDBJ whole genome shotgun (WGS) entry which is preliminary data.</text>
</comment>
<dbReference type="AlphaFoldDB" id="A0A226X793"/>
<dbReference type="Proteomes" id="UP000214720">
    <property type="component" value="Unassembled WGS sequence"/>
</dbReference>
<protein>
    <submittedName>
        <fullName evidence="1">Uncharacterized protein</fullName>
    </submittedName>
</protein>
<dbReference type="EMBL" id="MTHB01000042">
    <property type="protein sequence ID" value="OXC79336.1"/>
    <property type="molecule type" value="Genomic_DNA"/>
</dbReference>
<evidence type="ECO:0000313" key="2">
    <source>
        <dbReference type="Proteomes" id="UP000214720"/>
    </source>
</evidence>
<accession>A0A226X793</accession>